<organism evidence="1 2">
    <name type="scientific">Caerostris extrusa</name>
    <name type="common">Bark spider</name>
    <name type="synonym">Caerostris bankana</name>
    <dbReference type="NCBI Taxonomy" id="172846"/>
    <lineage>
        <taxon>Eukaryota</taxon>
        <taxon>Metazoa</taxon>
        <taxon>Ecdysozoa</taxon>
        <taxon>Arthropoda</taxon>
        <taxon>Chelicerata</taxon>
        <taxon>Arachnida</taxon>
        <taxon>Araneae</taxon>
        <taxon>Araneomorphae</taxon>
        <taxon>Entelegynae</taxon>
        <taxon>Araneoidea</taxon>
        <taxon>Araneidae</taxon>
        <taxon>Caerostris</taxon>
    </lineage>
</organism>
<dbReference type="Proteomes" id="UP001054945">
    <property type="component" value="Unassembled WGS sequence"/>
</dbReference>
<comment type="caution">
    <text evidence="1">The sequence shown here is derived from an EMBL/GenBank/DDBJ whole genome shotgun (WGS) entry which is preliminary data.</text>
</comment>
<evidence type="ECO:0000313" key="2">
    <source>
        <dbReference type="Proteomes" id="UP001054945"/>
    </source>
</evidence>
<reference evidence="1 2" key="1">
    <citation type="submission" date="2021-06" db="EMBL/GenBank/DDBJ databases">
        <title>Caerostris extrusa draft genome.</title>
        <authorList>
            <person name="Kono N."/>
            <person name="Arakawa K."/>
        </authorList>
    </citation>
    <scope>NUCLEOTIDE SEQUENCE [LARGE SCALE GENOMIC DNA]</scope>
</reference>
<sequence length="83" mass="9500">MYTNDFNTVDLSHCPKIKVEIQRERGLTSSHLMIPLALLTKENAEFARNASTFVRVTERNECRISVSIKLKTAVKAMKRFMGI</sequence>
<gene>
    <name evidence="1" type="ORF">CEXT_186681</name>
</gene>
<dbReference type="AlphaFoldDB" id="A0AAV4YB29"/>
<dbReference type="EMBL" id="BPLR01019047">
    <property type="protein sequence ID" value="GIZ04193.1"/>
    <property type="molecule type" value="Genomic_DNA"/>
</dbReference>
<protein>
    <submittedName>
        <fullName evidence="1">Uncharacterized protein</fullName>
    </submittedName>
</protein>
<proteinExistence type="predicted"/>
<keyword evidence="2" id="KW-1185">Reference proteome</keyword>
<evidence type="ECO:0000313" key="1">
    <source>
        <dbReference type="EMBL" id="GIZ04193.1"/>
    </source>
</evidence>
<accession>A0AAV4YB29</accession>
<name>A0AAV4YB29_CAEEX</name>